<dbReference type="Proteomes" id="UP000604825">
    <property type="component" value="Unassembled WGS sequence"/>
</dbReference>
<dbReference type="PANTHER" id="PTHR22835:SF544">
    <property type="entry name" value="OS10G0393700 PROTEIN"/>
    <property type="match status" value="1"/>
</dbReference>
<proteinExistence type="inferred from homology"/>
<dbReference type="InterPro" id="IPR001087">
    <property type="entry name" value="GDSL"/>
</dbReference>
<dbReference type="EMBL" id="CAJGYO010000002">
    <property type="protein sequence ID" value="CAD6212497.1"/>
    <property type="molecule type" value="Genomic_DNA"/>
</dbReference>
<evidence type="ECO:0000313" key="7">
    <source>
        <dbReference type="Proteomes" id="UP000604825"/>
    </source>
</evidence>
<feature type="signal peptide" evidence="5">
    <location>
        <begin position="1"/>
        <end position="21"/>
    </location>
</feature>
<dbReference type="CDD" id="cd01837">
    <property type="entry name" value="SGNH_plant_lipase_like"/>
    <property type="match status" value="1"/>
</dbReference>
<comment type="caution">
    <text evidence="6">The sequence shown here is derived from an EMBL/GenBank/DDBJ whole genome shotgun (WGS) entry which is preliminary data.</text>
</comment>
<keyword evidence="4" id="KW-0325">Glycoprotein</keyword>
<gene>
    <name evidence="6" type="ORF">NCGR_LOCUS8279</name>
</gene>
<dbReference type="AlphaFoldDB" id="A0A811MUM6"/>
<dbReference type="Gene3D" id="3.40.50.1110">
    <property type="entry name" value="SGNH hydrolase"/>
    <property type="match status" value="1"/>
</dbReference>
<keyword evidence="2 5" id="KW-0732">Signal</keyword>
<dbReference type="InterPro" id="IPR036514">
    <property type="entry name" value="SGNH_hydro_sf"/>
</dbReference>
<organism evidence="6 7">
    <name type="scientific">Miscanthus lutarioriparius</name>
    <dbReference type="NCBI Taxonomy" id="422564"/>
    <lineage>
        <taxon>Eukaryota</taxon>
        <taxon>Viridiplantae</taxon>
        <taxon>Streptophyta</taxon>
        <taxon>Embryophyta</taxon>
        <taxon>Tracheophyta</taxon>
        <taxon>Spermatophyta</taxon>
        <taxon>Magnoliopsida</taxon>
        <taxon>Liliopsida</taxon>
        <taxon>Poales</taxon>
        <taxon>Poaceae</taxon>
        <taxon>PACMAD clade</taxon>
        <taxon>Panicoideae</taxon>
        <taxon>Andropogonodae</taxon>
        <taxon>Andropogoneae</taxon>
        <taxon>Saccharinae</taxon>
        <taxon>Miscanthus</taxon>
    </lineage>
</organism>
<dbReference type="GO" id="GO:0016788">
    <property type="term" value="F:hydrolase activity, acting on ester bonds"/>
    <property type="evidence" value="ECO:0007669"/>
    <property type="project" value="InterPro"/>
</dbReference>
<evidence type="ECO:0000313" key="6">
    <source>
        <dbReference type="EMBL" id="CAD6212497.1"/>
    </source>
</evidence>
<accession>A0A811MUM6</accession>
<evidence type="ECO:0000256" key="3">
    <source>
        <dbReference type="ARBA" id="ARBA00022801"/>
    </source>
</evidence>
<evidence type="ECO:0008006" key="8">
    <source>
        <dbReference type="Google" id="ProtNLM"/>
    </source>
</evidence>
<evidence type="ECO:0000256" key="1">
    <source>
        <dbReference type="ARBA" id="ARBA00008668"/>
    </source>
</evidence>
<keyword evidence="7" id="KW-1185">Reference proteome</keyword>
<keyword evidence="3" id="KW-0378">Hydrolase</keyword>
<dbReference type="InterPro" id="IPR035669">
    <property type="entry name" value="SGNH_plant_lipase-like"/>
</dbReference>
<evidence type="ECO:0000256" key="2">
    <source>
        <dbReference type="ARBA" id="ARBA00022729"/>
    </source>
</evidence>
<evidence type="ECO:0000256" key="5">
    <source>
        <dbReference type="SAM" id="SignalP"/>
    </source>
</evidence>
<reference evidence="6" key="1">
    <citation type="submission" date="2020-10" db="EMBL/GenBank/DDBJ databases">
        <authorList>
            <person name="Han B."/>
            <person name="Lu T."/>
            <person name="Zhao Q."/>
            <person name="Huang X."/>
            <person name="Zhao Y."/>
        </authorList>
    </citation>
    <scope>NUCLEOTIDE SEQUENCE</scope>
</reference>
<feature type="chain" id="PRO_5032518220" description="GDSL esterase/lipase" evidence="5">
    <location>
        <begin position="22"/>
        <end position="371"/>
    </location>
</feature>
<sequence length="371" mass="39583">MAPAAPLLVVLLVAAEAFAYADTDGYGRYSRLFAFGNSLTDTGNSAIFPVTAGGPFTRLPYGETYFGHPSGRASNGRLILDFLVEELKVPEPTPYLAGRTAADFVNGANFALGGATALDQAFLATKGIKPFVPISLANETSWFQNVLQLLDASDYDQRKIMAKSVFYVGEIGVNDYFVALSNNSVDLAVSLVPHIIDTIRSALTAMIAAGARTLVVTGMLPIGCEPQQLALFPGGPGDYDPTTSCITRFNVLAEHHNHMLRMMLRELRSSYGRSLTLLYADVYRPVLKAIASPALYGFGDTPLAACCGGGGGPNNFNFVAFCGTPASTTCADPSKFVSWDGIHFTEAANRFIARNMIKGLLSRAAAYIATD</sequence>
<protein>
    <recommendedName>
        <fullName evidence="8">GDSL esterase/lipase</fullName>
    </recommendedName>
</protein>
<dbReference type="Pfam" id="PF00657">
    <property type="entry name" value="Lipase_GDSL"/>
    <property type="match status" value="1"/>
</dbReference>
<name>A0A811MUM6_9POAL</name>
<comment type="similarity">
    <text evidence="1">Belongs to the 'GDSL' lipolytic enzyme family.</text>
</comment>
<evidence type="ECO:0000256" key="4">
    <source>
        <dbReference type="ARBA" id="ARBA00023180"/>
    </source>
</evidence>
<dbReference type="OrthoDB" id="1600564at2759"/>
<dbReference type="SUPFAM" id="SSF52266">
    <property type="entry name" value="SGNH hydrolase"/>
    <property type="match status" value="1"/>
</dbReference>
<dbReference type="PANTHER" id="PTHR22835">
    <property type="entry name" value="ZINC FINGER FYVE DOMAIN CONTAINING PROTEIN"/>
    <property type="match status" value="1"/>
</dbReference>